<dbReference type="SMART" id="SM00304">
    <property type="entry name" value="HAMP"/>
    <property type="match status" value="1"/>
</dbReference>
<keyword evidence="6 11" id="KW-0418">Kinase</keyword>
<dbReference type="InterPro" id="IPR050640">
    <property type="entry name" value="Bact_2-comp_sensor_kinase"/>
</dbReference>
<accession>A0A4U8Q2N5</accession>
<name>A0A4U8Q2N5_9FIRM</name>
<comment type="caution">
    <text evidence="11">The sequence shown here is derived from an EMBL/GenBank/DDBJ whole genome shotgun (WGS) entry which is preliminary data.</text>
</comment>
<dbReference type="Pfam" id="PF00672">
    <property type="entry name" value="HAMP"/>
    <property type="match status" value="1"/>
</dbReference>
<dbReference type="AlphaFoldDB" id="A0A4U8Q2N5"/>
<dbReference type="InterPro" id="IPR010559">
    <property type="entry name" value="Sig_transdc_His_kin_internal"/>
</dbReference>
<keyword evidence="12" id="KW-1185">Reference proteome</keyword>
<feature type="transmembrane region" description="Helical" evidence="8">
    <location>
        <begin position="318"/>
        <end position="337"/>
    </location>
</feature>
<dbReference type="EMBL" id="QGQD01000078">
    <property type="protein sequence ID" value="TLC99004.1"/>
    <property type="molecule type" value="Genomic_DNA"/>
</dbReference>
<evidence type="ECO:0000256" key="1">
    <source>
        <dbReference type="ARBA" id="ARBA00000085"/>
    </source>
</evidence>
<dbReference type="EC" id="2.7.13.3" evidence="3"/>
<keyword evidence="8" id="KW-1133">Transmembrane helix</keyword>
<keyword evidence="4" id="KW-0597">Phosphoprotein</keyword>
<evidence type="ECO:0000256" key="4">
    <source>
        <dbReference type="ARBA" id="ARBA00022553"/>
    </source>
</evidence>
<evidence type="ECO:0000259" key="9">
    <source>
        <dbReference type="PROSITE" id="PS50109"/>
    </source>
</evidence>
<dbReference type="InterPro" id="IPR005467">
    <property type="entry name" value="His_kinase_dom"/>
</dbReference>
<dbReference type="Gene3D" id="3.30.565.10">
    <property type="entry name" value="Histidine kinase-like ATPase, C-terminal domain"/>
    <property type="match status" value="1"/>
</dbReference>
<evidence type="ECO:0000256" key="3">
    <source>
        <dbReference type="ARBA" id="ARBA00012438"/>
    </source>
</evidence>
<dbReference type="SUPFAM" id="SSF55874">
    <property type="entry name" value="ATPase domain of HSP90 chaperone/DNA topoisomerase II/histidine kinase"/>
    <property type="match status" value="1"/>
</dbReference>
<dbReference type="PROSITE" id="PS50109">
    <property type="entry name" value="HIS_KIN"/>
    <property type="match status" value="1"/>
</dbReference>
<evidence type="ECO:0000256" key="7">
    <source>
        <dbReference type="ARBA" id="ARBA00023012"/>
    </source>
</evidence>
<dbReference type="Pfam" id="PF02518">
    <property type="entry name" value="HATPase_c"/>
    <property type="match status" value="1"/>
</dbReference>
<feature type="domain" description="HAMP" evidence="10">
    <location>
        <begin position="348"/>
        <end position="397"/>
    </location>
</feature>
<organism evidence="11 12">
    <name type="scientific">Robinsoniella peoriensis</name>
    <dbReference type="NCBI Taxonomy" id="180332"/>
    <lineage>
        <taxon>Bacteria</taxon>
        <taxon>Bacillati</taxon>
        <taxon>Bacillota</taxon>
        <taxon>Clostridia</taxon>
        <taxon>Lachnospirales</taxon>
        <taxon>Lachnospiraceae</taxon>
        <taxon>Robinsoniella</taxon>
    </lineage>
</organism>
<dbReference type="InterPro" id="IPR003594">
    <property type="entry name" value="HATPase_dom"/>
</dbReference>
<evidence type="ECO:0000256" key="8">
    <source>
        <dbReference type="SAM" id="Phobius"/>
    </source>
</evidence>
<dbReference type="GO" id="GO:0016020">
    <property type="term" value="C:membrane"/>
    <property type="evidence" value="ECO:0007669"/>
    <property type="project" value="UniProtKB-SubCell"/>
</dbReference>
<proteinExistence type="predicted"/>
<keyword evidence="7" id="KW-0902">Two-component regulatory system</keyword>
<evidence type="ECO:0000256" key="2">
    <source>
        <dbReference type="ARBA" id="ARBA00004370"/>
    </source>
</evidence>
<dbReference type="PANTHER" id="PTHR34220">
    <property type="entry name" value="SENSOR HISTIDINE KINASE YPDA"/>
    <property type="match status" value="1"/>
</dbReference>
<comment type="catalytic activity">
    <reaction evidence="1">
        <text>ATP + protein L-histidine = ADP + protein N-phospho-L-histidine.</text>
        <dbReference type="EC" id="2.7.13.3"/>
    </reaction>
</comment>
<dbReference type="PROSITE" id="PS50885">
    <property type="entry name" value="HAMP"/>
    <property type="match status" value="1"/>
</dbReference>
<sequence length="620" mass="70739">MYFKRMAGGAMFKNLRIYFERMNFDKKMKFFLSMAVVVSTMCILSISTISSVKSVREKTMALAMEQINTLAENYQSGLNNYKAIAWSIVMDKNVQAYLKYNNAAGKDTDKNSEQSSEEKAQSAITQVENTNKATNTLSNVKNLQSNLNFLGVVSNTGSYLYKGDNGLAVTGFEETYQKDYDSSSFAGYGEMRYTYNNAYFKGSRYTLNIYQPIYDTSYVGKKLGLLCMNINETTLIQIGSKANRKIDSITCLVGLEGNVVTSSEPDSVMDEVDYKNLLTGTEGNFKKSGKLYLYKRLGIWDFYMVMVIPEFELYRDSIMTMAMLSVVILFLVAIVLVQSSRIVHKAYQPLDKVISKMDSVSEGKFDTRIKEEKMGQDFQKLSHGFNEMMDRIVELMEQVKVEQHQMEQIRFNALQSQIQPHFLYNTLDCIHWQTLANGDLESSTMVKALASYYRICLSKGKDIIQLSQELEHIKSYLTIQNIRYDHIIQSEIDIPEEYFNVKIPKMTLQPLIENSIYHGLKIKEGKKGKVTIRANQDGEDLIIIMADSGTGMTRDQIDEMNASISQYDETFGYGVRNVNKRIEILYGDGYGLRYSCNEQGGVTVRIRLPLEQEIQYKGVL</sequence>
<dbReference type="RefSeq" id="WP_138003565.1">
    <property type="nucleotide sequence ID" value="NZ_CAUSDN010000183.1"/>
</dbReference>
<keyword evidence="8" id="KW-0812">Transmembrane</keyword>
<evidence type="ECO:0000313" key="12">
    <source>
        <dbReference type="Proteomes" id="UP000306509"/>
    </source>
</evidence>
<protein>
    <recommendedName>
        <fullName evidence="3">histidine kinase</fullName>
        <ecNumber evidence="3">2.7.13.3</ecNumber>
    </recommendedName>
</protein>
<evidence type="ECO:0000313" key="11">
    <source>
        <dbReference type="EMBL" id="TLC99004.1"/>
    </source>
</evidence>
<evidence type="ECO:0000256" key="6">
    <source>
        <dbReference type="ARBA" id="ARBA00022777"/>
    </source>
</evidence>
<keyword evidence="5 11" id="KW-0808">Transferase</keyword>
<dbReference type="InterPro" id="IPR036890">
    <property type="entry name" value="HATPase_C_sf"/>
</dbReference>
<dbReference type="SUPFAM" id="SSF158472">
    <property type="entry name" value="HAMP domain-like"/>
    <property type="match status" value="1"/>
</dbReference>
<dbReference type="GO" id="GO:0000155">
    <property type="term" value="F:phosphorelay sensor kinase activity"/>
    <property type="evidence" value="ECO:0007669"/>
    <property type="project" value="InterPro"/>
</dbReference>
<dbReference type="STRING" id="180332.GCA_000797495_05764"/>
<reference evidence="11 12" key="1">
    <citation type="journal article" date="2019" name="Anaerobe">
        <title>Detection of Robinsoniella peoriensis in multiple bone samples of a trauma patient.</title>
        <authorList>
            <person name="Schrottner P."/>
            <person name="Hartwich K."/>
            <person name="Bunk B."/>
            <person name="Schober I."/>
            <person name="Helbig S."/>
            <person name="Rudolph W.W."/>
            <person name="Gunzer F."/>
        </authorList>
    </citation>
    <scope>NUCLEOTIDE SEQUENCE [LARGE SCALE GENOMIC DNA]</scope>
    <source>
        <strain evidence="11 12">DSM 106044</strain>
    </source>
</reference>
<gene>
    <name evidence="11" type="primary">yehU_32</name>
    <name evidence="11" type="ORF">DSM106044_04149</name>
</gene>
<comment type="subcellular location">
    <subcellularLocation>
        <location evidence="2">Membrane</location>
    </subcellularLocation>
</comment>
<dbReference type="PANTHER" id="PTHR34220:SF7">
    <property type="entry name" value="SENSOR HISTIDINE KINASE YPDA"/>
    <property type="match status" value="1"/>
</dbReference>
<dbReference type="SMART" id="SM00387">
    <property type="entry name" value="HATPase_c"/>
    <property type="match status" value="1"/>
</dbReference>
<dbReference type="Pfam" id="PF06580">
    <property type="entry name" value="His_kinase"/>
    <property type="match status" value="1"/>
</dbReference>
<dbReference type="Gene3D" id="6.10.340.10">
    <property type="match status" value="1"/>
</dbReference>
<keyword evidence="8" id="KW-0472">Membrane</keyword>
<feature type="domain" description="Histidine kinase" evidence="9">
    <location>
        <begin position="508"/>
        <end position="612"/>
    </location>
</feature>
<dbReference type="CDD" id="cd06225">
    <property type="entry name" value="HAMP"/>
    <property type="match status" value="1"/>
</dbReference>
<evidence type="ECO:0000259" key="10">
    <source>
        <dbReference type="PROSITE" id="PS50885"/>
    </source>
</evidence>
<dbReference type="InterPro" id="IPR003660">
    <property type="entry name" value="HAMP_dom"/>
</dbReference>
<dbReference type="Proteomes" id="UP000306509">
    <property type="component" value="Unassembled WGS sequence"/>
</dbReference>
<evidence type="ECO:0000256" key="5">
    <source>
        <dbReference type="ARBA" id="ARBA00022679"/>
    </source>
</evidence>